<sequence>MSEPLVIVVGAGVAGLACARELQRRGVTCRVLERARGVGGRCATRSIEDQRVDFGVPLLHATTREFGLALQELPEAGKFSGWPINVREPRLACQPAAFQPGHRRLARRAGVSEFPRHLAVDLDVRLGARVTSLEAAGPRTAVVLADGSRFEAPFVVLATHLPETLRLIEPIASEWAGAAELQRALHSVMGLRCLTVMAGYPTDTPEPGFDLWYPLETTMIHAIIHDSSKREAPRHRVLVIQSRDLYAGDAWEQPDATWRDELLWEAAEVLGPWARTPVFVHTHRWEWARLRRGDGIGEVVTLESPERAAVSLCGEAFATHPGVEAAYFSGIAIGEQIATLPRVREVVRAAGPTHA</sequence>
<evidence type="ECO:0000313" key="3">
    <source>
        <dbReference type="Proteomes" id="UP000580839"/>
    </source>
</evidence>
<dbReference type="Pfam" id="PF13450">
    <property type="entry name" value="NAD_binding_8"/>
    <property type="match status" value="1"/>
</dbReference>
<dbReference type="PANTHER" id="PTHR16128:SF5">
    <property type="entry name" value="FAD_NAD(P)-BINDING OXIDOREDUCTASE FAMILY PROTEIN"/>
    <property type="match status" value="1"/>
</dbReference>
<comment type="caution">
    <text evidence="2">The sequence shown here is derived from an EMBL/GenBank/DDBJ whole genome shotgun (WGS) entry which is preliminary data.</text>
</comment>
<evidence type="ECO:0000313" key="2">
    <source>
        <dbReference type="EMBL" id="NOT35694.1"/>
    </source>
</evidence>
<dbReference type="Proteomes" id="UP000580839">
    <property type="component" value="Unassembled WGS sequence"/>
</dbReference>
<gene>
    <name evidence="2" type="ORF">HOP12_16255</name>
</gene>
<evidence type="ECO:0000259" key="1">
    <source>
        <dbReference type="Pfam" id="PF01593"/>
    </source>
</evidence>
<dbReference type="PRINTS" id="PR00420">
    <property type="entry name" value="RNGMNOXGNASE"/>
</dbReference>
<reference evidence="2 3" key="1">
    <citation type="submission" date="2020-04" db="EMBL/GenBank/DDBJ databases">
        <title>Metagenomic profiling of ammonia- and methane-oxidizing microorganisms in a Dutch drinking water treatment plant.</title>
        <authorList>
            <person name="Poghosyan L."/>
            <person name="Leucker S."/>
        </authorList>
    </citation>
    <scope>NUCLEOTIDE SEQUENCE [LARGE SCALE GENOMIC DNA]</scope>
    <source>
        <strain evidence="2">S-RSF-IL-03</strain>
    </source>
</reference>
<dbReference type="EMBL" id="JABFRW010000213">
    <property type="protein sequence ID" value="NOT35694.1"/>
    <property type="molecule type" value="Genomic_DNA"/>
</dbReference>
<dbReference type="AlphaFoldDB" id="A0A849SSP1"/>
<name>A0A849SSP1_UNCEI</name>
<organism evidence="2 3">
    <name type="scientific">Eiseniibacteriota bacterium</name>
    <dbReference type="NCBI Taxonomy" id="2212470"/>
    <lineage>
        <taxon>Bacteria</taxon>
        <taxon>Candidatus Eiseniibacteriota</taxon>
    </lineage>
</organism>
<dbReference type="InterPro" id="IPR036188">
    <property type="entry name" value="FAD/NAD-bd_sf"/>
</dbReference>
<dbReference type="Gene3D" id="3.90.660.10">
    <property type="match status" value="1"/>
</dbReference>
<dbReference type="InterPro" id="IPR002937">
    <property type="entry name" value="Amino_oxidase"/>
</dbReference>
<dbReference type="Pfam" id="PF01593">
    <property type="entry name" value="Amino_oxidase"/>
    <property type="match status" value="1"/>
</dbReference>
<dbReference type="PANTHER" id="PTHR16128">
    <property type="entry name" value="FAD/NAD(P)-BINDING OXIDOREDUCTASE FAMILY PROTEIN"/>
    <property type="match status" value="1"/>
</dbReference>
<feature type="domain" description="Amine oxidase" evidence="1">
    <location>
        <begin position="105"/>
        <end position="332"/>
    </location>
</feature>
<protein>
    <submittedName>
        <fullName evidence="2">NAD(P)-binding protein</fullName>
    </submittedName>
</protein>
<dbReference type="GO" id="GO:0016491">
    <property type="term" value="F:oxidoreductase activity"/>
    <property type="evidence" value="ECO:0007669"/>
    <property type="project" value="InterPro"/>
</dbReference>
<dbReference type="Gene3D" id="3.50.50.60">
    <property type="entry name" value="FAD/NAD(P)-binding domain"/>
    <property type="match status" value="1"/>
</dbReference>
<accession>A0A849SSP1</accession>
<dbReference type="SUPFAM" id="SSF51905">
    <property type="entry name" value="FAD/NAD(P)-binding domain"/>
    <property type="match status" value="1"/>
</dbReference>
<proteinExistence type="predicted"/>